<organism evidence="6 7">
    <name type="scientific">Fuerstiella marisgermanici</name>
    <dbReference type="NCBI Taxonomy" id="1891926"/>
    <lineage>
        <taxon>Bacteria</taxon>
        <taxon>Pseudomonadati</taxon>
        <taxon>Planctomycetota</taxon>
        <taxon>Planctomycetia</taxon>
        <taxon>Planctomycetales</taxon>
        <taxon>Planctomycetaceae</taxon>
        <taxon>Fuerstiella</taxon>
    </lineage>
</organism>
<dbReference type="PANTHER" id="PTHR48081">
    <property type="entry name" value="AB HYDROLASE SUPERFAMILY PROTEIN C4A8.06C"/>
    <property type="match status" value="1"/>
</dbReference>
<dbReference type="EMBL" id="CP017641">
    <property type="protein sequence ID" value="APZ94810.1"/>
    <property type="molecule type" value="Genomic_DNA"/>
</dbReference>
<evidence type="ECO:0000259" key="4">
    <source>
        <dbReference type="Pfam" id="PF01738"/>
    </source>
</evidence>
<evidence type="ECO:0000259" key="5">
    <source>
        <dbReference type="Pfam" id="PF20434"/>
    </source>
</evidence>
<feature type="chain" id="PRO_5010169823" evidence="3">
    <location>
        <begin position="19"/>
        <end position="302"/>
    </location>
</feature>
<dbReference type="KEGG" id="fmr:Fuma_04449"/>
<dbReference type="Gene3D" id="3.40.50.1820">
    <property type="entry name" value="alpha/beta hydrolase"/>
    <property type="match status" value="1"/>
</dbReference>
<feature type="domain" description="Dienelactone hydrolase" evidence="4">
    <location>
        <begin position="194"/>
        <end position="261"/>
    </location>
</feature>
<evidence type="ECO:0000313" key="7">
    <source>
        <dbReference type="Proteomes" id="UP000187735"/>
    </source>
</evidence>
<evidence type="ECO:0000256" key="2">
    <source>
        <dbReference type="ARBA" id="ARBA00022801"/>
    </source>
</evidence>
<evidence type="ECO:0000313" key="6">
    <source>
        <dbReference type="EMBL" id="APZ94810.1"/>
    </source>
</evidence>
<sequence length="302" mass="32436" precursor="true">MRALLIVLAVAAISTATAAPPTGDKHIYKTVDGNDLAIYVTKPGDWKEDDKRPAILFFHGGGWVGGAPGQFTNHAEYFASRGLVCFQAQYRLLDKKKKDPPTVCIRDARSAMRWVRGKAAEFGIDPNRIASAGGSAGGHLAATLGTINLHDEPGEDTSVPTMANAMLLFNPVFDNGPGGWGTARVGDRYQDFSPAHNITKSTPPAIVFLGSADKLIPVETLESFQAKMTKAGVRCDTLVFPGMPHGFFNHGKYDNVPYVKTVRAADRFLTKLGWLKGEPTLADVKSPAGSEPLVKQNQSAAE</sequence>
<dbReference type="Pfam" id="PF20434">
    <property type="entry name" value="BD-FAE"/>
    <property type="match status" value="1"/>
</dbReference>
<dbReference type="EC" id="3.1.1.72" evidence="6"/>
<dbReference type="InterPro" id="IPR029058">
    <property type="entry name" value="AB_hydrolase_fold"/>
</dbReference>
<keyword evidence="7" id="KW-1185">Reference proteome</keyword>
<evidence type="ECO:0000256" key="3">
    <source>
        <dbReference type="SAM" id="SignalP"/>
    </source>
</evidence>
<name>A0A1P8WL69_9PLAN</name>
<dbReference type="Pfam" id="PF01738">
    <property type="entry name" value="DLH"/>
    <property type="match status" value="1"/>
</dbReference>
<keyword evidence="2 6" id="KW-0378">Hydrolase</keyword>
<dbReference type="STRING" id="1891926.Fuma_04449"/>
<gene>
    <name evidence="6" type="primary">axeA_6</name>
    <name evidence="6" type="ORF">Fuma_04449</name>
</gene>
<dbReference type="Proteomes" id="UP000187735">
    <property type="component" value="Chromosome"/>
</dbReference>
<comment type="similarity">
    <text evidence="1">Belongs to the 'GDXG' lipolytic enzyme family.</text>
</comment>
<protein>
    <submittedName>
        <fullName evidence="6">Acetylxylan esterase</fullName>
        <ecNumber evidence="6">3.1.1.72</ecNumber>
    </submittedName>
</protein>
<dbReference type="SUPFAM" id="SSF53474">
    <property type="entry name" value="alpha/beta-Hydrolases"/>
    <property type="match status" value="1"/>
</dbReference>
<dbReference type="OrthoDB" id="9815425at2"/>
<feature type="signal peptide" evidence="3">
    <location>
        <begin position="1"/>
        <end position="18"/>
    </location>
</feature>
<dbReference type="GO" id="GO:0004806">
    <property type="term" value="F:triacylglycerol lipase activity"/>
    <property type="evidence" value="ECO:0007669"/>
    <property type="project" value="TreeGrafter"/>
</dbReference>
<accession>A0A1P8WL69</accession>
<dbReference type="RefSeq" id="WP_077026065.1">
    <property type="nucleotide sequence ID" value="NZ_CP017641.1"/>
</dbReference>
<dbReference type="InterPro" id="IPR002925">
    <property type="entry name" value="Dienelactn_hydro"/>
</dbReference>
<dbReference type="InterPro" id="IPR049492">
    <property type="entry name" value="BD-FAE-like_dom"/>
</dbReference>
<reference evidence="6 7" key="1">
    <citation type="journal article" date="2016" name="Front. Microbiol.">
        <title>Fuerstia marisgermanicae gen. nov., sp. nov., an Unusual Member of the Phylum Planctomycetes from the German Wadden Sea.</title>
        <authorList>
            <person name="Kohn T."/>
            <person name="Heuer A."/>
            <person name="Jogler M."/>
            <person name="Vollmers J."/>
            <person name="Boedeker C."/>
            <person name="Bunk B."/>
            <person name="Rast P."/>
            <person name="Borchert D."/>
            <person name="Glockner I."/>
            <person name="Freese H.M."/>
            <person name="Klenk H.P."/>
            <person name="Overmann J."/>
            <person name="Kaster A.K."/>
            <person name="Rohde M."/>
            <person name="Wiegand S."/>
            <person name="Jogler C."/>
        </authorList>
    </citation>
    <scope>NUCLEOTIDE SEQUENCE [LARGE SCALE GENOMIC DNA]</scope>
    <source>
        <strain evidence="6 7">NH11</strain>
    </source>
</reference>
<feature type="domain" description="BD-FAE-like" evidence="5">
    <location>
        <begin position="47"/>
        <end position="151"/>
    </location>
</feature>
<keyword evidence="3" id="KW-0732">Signal</keyword>
<dbReference type="GO" id="GO:0046555">
    <property type="term" value="F:acetylxylan esterase activity"/>
    <property type="evidence" value="ECO:0007669"/>
    <property type="project" value="UniProtKB-EC"/>
</dbReference>
<dbReference type="AlphaFoldDB" id="A0A1P8WL69"/>
<proteinExistence type="inferred from homology"/>
<dbReference type="PANTHER" id="PTHR48081:SF30">
    <property type="entry name" value="ACETYL-HYDROLASE LIPR-RELATED"/>
    <property type="match status" value="1"/>
</dbReference>
<evidence type="ECO:0000256" key="1">
    <source>
        <dbReference type="ARBA" id="ARBA00010515"/>
    </source>
</evidence>
<dbReference type="InterPro" id="IPR050300">
    <property type="entry name" value="GDXG_lipolytic_enzyme"/>
</dbReference>